<dbReference type="GO" id="GO:0003700">
    <property type="term" value="F:DNA-binding transcription factor activity"/>
    <property type="evidence" value="ECO:0007669"/>
    <property type="project" value="InterPro"/>
</dbReference>
<evidence type="ECO:0000256" key="10">
    <source>
        <dbReference type="ARBA" id="ARBA00023163"/>
    </source>
</evidence>
<proteinExistence type="predicted"/>
<evidence type="ECO:0000256" key="14">
    <source>
        <dbReference type="PIRSR" id="PIRSR000409-3"/>
    </source>
</evidence>
<keyword evidence="4 14" id="KW-0479">Metal-binding</keyword>
<keyword evidence="10" id="KW-0804">Transcription</keyword>
<dbReference type="SUPFAM" id="SSF46689">
    <property type="entry name" value="Homeodomain-like"/>
    <property type="match status" value="1"/>
</dbReference>
<dbReference type="SUPFAM" id="SSF53155">
    <property type="entry name" value="Methylated DNA-protein cysteine methyltransferase domain"/>
    <property type="match status" value="1"/>
</dbReference>
<keyword evidence="8 16" id="KW-0238">DNA-binding</keyword>
<dbReference type="InterPro" id="IPR004026">
    <property type="entry name" value="Ada_DNA_repair_Zn-bd"/>
</dbReference>
<dbReference type="CDD" id="cd06445">
    <property type="entry name" value="ATase"/>
    <property type="match status" value="1"/>
</dbReference>
<dbReference type="Gene3D" id="3.30.160.70">
    <property type="entry name" value="Methylated DNA-protein cysteine methyltransferase domain"/>
    <property type="match status" value="1"/>
</dbReference>
<evidence type="ECO:0000256" key="9">
    <source>
        <dbReference type="ARBA" id="ARBA00023159"/>
    </source>
</evidence>
<evidence type="ECO:0000256" key="3">
    <source>
        <dbReference type="ARBA" id="ARBA00022679"/>
    </source>
</evidence>
<dbReference type="Proteomes" id="UP000217771">
    <property type="component" value="Unassembled WGS sequence"/>
</dbReference>
<evidence type="ECO:0000256" key="4">
    <source>
        <dbReference type="ARBA" id="ARBA00022723"/>
    </source>
</evidence>
<dbReference type="PROSITE" id="PS01124">
    <property type="entry name" value="HTH_ARAC_FAMILY_2"/>
    <property type="match status" value="1"/>
</dbReference>
<comment type="cofactor">
    <cofactor evidence="14">
        <name>Zn(2+)</name>
        <dbReference type="ChEBI" id="CHEBI:29105"/>
    </cofactor>
    <text evidence="14">Binds 1 zinc ion per subunit.</text>
</comment>
<keyword evidence="6 14" id="KW-0862">Zinc</keyword>
<protein>
    <submittedName>
        <fullName evidence="16">Bifunctional DNA-binding transcriptional regulator/O6-methylguanine-DNA methyltransferase Ada</fullName>
    </submittedName>
</protein>
<dbReference type="PROSITE" id="PS00374">
    <property type="entry name" value="MGMT"/>
    <property type="match status" value="1"/>
</dbReference>
<dbReference type="Pfam" id="PF12833">
    <property type="entry name" value="HTH_18"/>
    <property type="match status" value="1"/>
</dbReference>
<accession>A0A2A2ESA5</accession>
<keyword evidence="5" id="KW-0227">DNA damage</keyword>
<dbReference type="FunFam" id="1.10.10.10:FF:000410">
    <property type="entry name" value="ADA regulatory protein, putative"/>
    <property type="match status" value="1"/>
</dbReference>
<dbReference type="InterPro" id="IPR036217">
    <property type="entry name" value="MethylDNA_cys_MeTrfase_DNAb"/>
</dbReference>
<dbReference type="Gene3D" id="3.40.10.10">
    <property type="entry name" value="DNA Methylphosphotriester Repair Domain"/>
    <property type="match status" value="1"/>
</dbReference>
<evidence type="ECO:0000313" key="17">
    <source>
        <dbReference type="Proteomes" id="UP000217771"/>
    </source>
</evidence>
<name>A0A2A2ESA5_9GAMM</name>
<dbReference type="GO" id="GO:0008270">
    <property type="term" value="F:zinc ion binding"/>
    <property type="evidence" value="ECO:0007669"/>
    <property type="project" value="InterPro"/>
</dbReference>
<dbReference type="Pfam" id="PF01035">
    <property type="entry name" value="DNA_binding_1"/>
    <property type="match status" value="1"/>
</dbReference>
<evidence type="ECO:0000256" key="1">
    <source>
        <dbReference type="ARBA" id="ARBA00001286"/>
    </source>
</evidence>
<dbReference type="GO" id="GO:0032259">
    <property type="term" value="P:methylation"/>
    <property type="evidence" value="ECO:0007669"/>
    <property type="project" value="UniProtKB-KW"/>
</dbReference>
<dbReference type="AlphaFoldDB" id="A0A2A2ESA5"/>
<dbReference type="InterPro" id="IPR001497">
    <property type="entry name" value="MethylDNA_cys_MeTrfase_AS"/>
</dbReference>
<dbReference type="InterPro" id="IPR018062">
    <property type="entry name" value="HTH_AraC-typ_CS"/>
</dbReference>
<dbReference type="PROSITE" id="PS00041">
    <property type="entry name" value="HTH_ARAC_FAMILY_1"/>
    <property type="match status" value="2"/>
</dbReference>
<dbReference type="GO" id="GO:0006281">
    <property type="term" value="P:DNA repair"/>
    <property type="evidence" value="ECO:0007669"/>
    <property type="project" value="UniProtKB-KW"/>
</dbReference>
<feature type="binding site" evidence="14">
    <location>
        <position position="75"/>
    </location>
    <ligand>
        <name>Zn(2+)</name>
        <dbReference type="ChEBI" id="CHEBI:29105"/>
    </ligand>
</feature>
<dbReference type="GO" id="GO:0003908">
    <property type="term" value="F:methylated-DNA-[protein]-cysteine S-methyltransferase activity"/>
    <property type="evidence" value="ECO:0007669"/>
    <property type="project" value="UniProtKB-EC"/>
</dbReference>
<evidence type="ECO:0000259" key="15">
    <source>
        <dbReference type="PROSITE" id="PS01124"/>
    </source>
</evidence>
<dbReference type="InterPro" id="IPR009057">
    <property type="entry name" value="Homeodomain-like_sf"/>
</dbReference>
<dbReference type="GO" id="GO:0043565">
    <property type="term" value="F:sequence-specific DNA binding"/>
    <property type="evidence" value="ECO:0007669"/>
    <property type="project" value="InterPro"/>
</dbReference>
<keyword evidence="7" id="KW-0805">Transcription regulation</keyword>
<evidence type="ECO:0000256" key="5">
    <source>
        <dbReference type="ARBA" id="ARBA00022763"/>
    </source>
</evidence>
<dbReference type="SUPFAM" id="SSF46767">
    <property type="entry name" value="Methylated DNA-protein cysteine methyltransferase, C-terminal domain"/>
    <property type="match status" value="1"/>
</dbReference>
<dbReference type="InterPro" id="IPR018060">
    <property type="entry name" value="HTH_AraC"/>
</dbReference>
<dbReference type="InterPro" id="IPR036631">
    <property type="entry name" value="MGMT_N_sf"/>
</dbReference>
<feature type="binding site" evidence="14">
    <location>
        <position position="48"/>
    </location>
    <ligand>
        <name>Zn(2+)</name>
        <dbReference type="ChEBI" id="CHEBI:29105"/>
    </ligand>
</feature>
<evidence type="ECO:0000256" key="13">
    <source>
        <dbReference type="PIRSR" id="PIRSR000409-1"/>
    </source>
</evidence>
<evidence type="ECO:0000256" key="6">
    <source>
        <dbReference type="ARBA" id="ARBA00022833"/>
    </source>
</evidence>
<feature type="binding site" evidence="14">
    <location>
        <position position="78"/>
    </location>
    <ligand>
        <name>Zn(2+)</name>
        <dbReference type="ChEBI" id="CHEBI:29105"/>
    </ligand>
</feature>
<dbReference type="PANTHER" id="PTHR10815:SF14">
    <property type="entry name" value="BIFUNCTIONAL TRANSCRIPTIONAL ACTIVATOR_DNA REPAIR ENZYME ADA"/>
    <property type="match status" value="1"/>
</dbReference>
<comment type="catalytic activity">
    <reaction evidence="12">
        <text>a 6-O-methyl-2'-deoxyguanosine in DNA + L-cysteinyl-[protein] = S-methyl-L-cysteinyl-[protein] + a 2'-deoxyguanosine in DNA</text>
        <dbReference type="Rhea" id="RHEA:24000"/>
        <dbReference type="Rhea" id="RHEA-COMP:10131"/>
        <dbReference type="Rhea" id="RHEA-COMP:10132"/>
        <dbReference type="Rhea" id="RHEA-COMP:11367"/>
        <dbReference type="Rhea" id="RHEA-COMP:11368"/>
        <dbReference type="ChEBI" id="CHEBI:29950"/>
        <dbReference type="ChEBI" id="CHEBI:82612"/>
        <dbReference type="ChEBI" id="CHEBI:85445"/>
        <dbReference type="ChEBI" id="CHEBI:85448"/>
        <dbReference type="EC" id="2.1.1.63"/>
    </reaction>
</comment>
<feature type="active site" description="Nucleophile; methyl group acceptor from either O6-methylguanine or O4-methylthymine" evidence="13">
    <location>
        <position position="328"/>
    </location>
</feature>
<dbReference type="Gene3D" id="1.10.10.10">
    <property type="entry name" value="Winged helix-like DNA-binding domain superfamily/Winged helix DNA-binding domain"/>
    <property type="match status" value="1"/>
</dbReference>
<dbReference type="SUPFAM" id="SSF57884">
    <property type="entry name" value="Ada DNA repair protein, N-terminal domain (N-Ada 10)"/>
    <property type="match status" value="1"/>
</dbReference>
<keyword evidence="11" id="KW-0234">DNA repair</keyword>
<dbReference type="InterPro" id="IPR016221">
    <property type="entry name" value="Bifunct_regulatory_prot_Ada"/>
</dbReference>
<dbReference type="NCBIfam" id="NF011964">
    <property type="entry name" value="PRK15435.1"/>
    <property type="match status" value="1"/>
</dbReference>
<evidence type="ECO:0000256" key="8">
    <source>
        <dbReference type="ARBA" id="ARBA00023125"/>
    </source>
</evidence>
<dbReference type="NCBIfam" id="TIGR00589">
    <property type="entry name" value="ogt"/>
    <property type="match status" value="1"/>
</dbReference>
<comment type="caution">
    <text evidence="16">The sequence shown here is derived from an EMBL/GenBank/DDBJ whole genome shotgun (WGS) entry which is preliminary data.</text>
</comment>
<evidence type="ECO:0000256" key="12">
    <source>
        <dbReference type="ARBA" id="ARBA00049348"/>
    </source>
</evidence>
<evidence type="ECO:0000256" key="7">
    <source>
        <dbReference type="ARBA" id="ARBA00023015"/>
    </source>
</evidence>
<sequence length="368" mass="40053">MNEITTEPLAIFDSDEAKWTAVLARDAAADDAFVYAVRTTGVYCRPTCPSRRPRRENAEFHADASAAERAGYRPCQRCRPQEQPLAQRHAQSVARACRLIETSEDLPSLDEMAQAAGLSRFHFHRVFTSVTGLTPKAYAVACRADRARQALTERETVTEAIYDAGFNSSGRFYSGANKMLGMTPQRYRSGGEGLEIRFALGECSLGSILVAAGDKGICAISLGNDPEALLQEFQDRFVNANLVPGGKDFDAWVARVVGFVEAPGLGLALPLDIRGTAFQQRVWQALTEIPVGNTISYKELAERIGSPQSVRAVARACAANTIALAIPCHRVVRSDGGLSGYRWGVERKRALIEREASTEVALTAQEPT</sequence>
<evidence type="ECO:0000256" key="2">
    <source>
        <dbReference type="ARBA" id="ARBA00022603"/>
    </source>
</evidence>
<dbReference type="Pfam" id="PF02805">
    <property type="entry name" value="Ada_Zn_binding"/>
    <property type="match status" value="1"/>
</dbReference>
<evidence type="ECO:0000256" key="11">
    <source>
        <dbReference type="ARBA" id="ARBA00023204"/>
    </source>
</evidence>
<keyword evidence="2 16" id="KW-0489">Methyltransferase</keyword>
<dbReference type="SMART" id="SM00342">
    <property type="entry name" value="HTH_ARAC"/>
    <property type="match status" value="1"/>
</dbReference>
<feature type="binding site" evidence="14">
    <location>
        <position position="44"/>
    </location>
    <ligand>
        <name>Zn(2+)</name>
        <dbReference type="ChEBI" id="CHEBI:29105"/>
    </ligand>
</feature>
<evidence type="ECO:0000313" key="16">
    <source>
        <dbReference type="EMBL" id="PAU75538.1"/>
    </source>
</evidence>
<dbReference type="InterPro" id="IPR035451">
    <property type="entry name" value="Ada-like_dom_sf"/>
</dbReference>
<reference evidence="16 17" key="1">
    <citation type="submission" date="2017-08" db="EMBL/GenBank/DDBJ databases">
        <title>Halomonas alkalisoli sp. nov., isolated from saline alkaline soil.</title>
        <authorList>
            <person name="Wang D."/>
            <person name="Zhang G."/>
        </authorList>
    </citation>
    <scope>NUCLEOTIDE SEQUENCE [LARGE SCALE GENOMIC DNA]</scope>
    <source>
        <strain evidence="16 17">WRN001</strain>
    </source>
</reference>
<dbReference type="PIRSF" id="PIRSF000409">
    <property type="entry name" value="Ada"/>
    <property type="match status" value="1"/>
</dbReference>
<gene>
    <name evidence="16" type="ORF">CK498_16555</name>
</gene>
<dbReference type="RefSeq" id="WP_095621964.1">
    <property type="nucleotide sequence ID" value="NZ_NSKB01000006.1"/>
</dbReference>
<keyword evidence="17" id="KW-1185">Reference proteome</keyword>
<organism evidence="16 17">
    <name type="scientific">Halomonas salipaludis</name>
    <dbReference type="NCBI Taxonomy" id="2032625"/>
    <lineage>
        <taxon>Bacteria</taxon>
        <taxon>Pseudomonadati</taxon>
        <taxon>Pseudomonadota</taxon>
        <taxon>Gammaproteobacteria</taxon>
        <taxon>Oceanospirillales</taxon>
        <taxon>Halomonadaceae</taxon>
        <taxon>Halomonas</taxon>
    </lineage>
</organism>
<dbReference type="OrthoDB" id="9811249at2"/>
<comment type="catalytic activity">
    <reaction evidence="1">
        <text>a 4-O-methyl-thymidine in DNA + L-cysteinyl-[protein] = a thymidine in DNA + S-methyl-L-cysteinyl-[protein]</text>
        <dbReference type="Rhea" id="RHEA:53428"/>
        <dbReference type="Rhea" id="RHEA-COMP:10131"/>
        <dbReference type="Rhea" id="RHEA-COMP:10132"/>
        <dbReference type="Rhea" id="RHEA-COMP:13555"/>
        <dbReference type="Rhea" id="RHEA-COMP:13556"/>
        <dbReference type="ChEBI" id="CHEBI:29950"/>
        <dbReference type="ChEBI" id="CHEBI:82612"/>
        <dbReference type="ChEBI" id="CHEBI:137386"/>
        <dbReference type="ChEBI" id="CHEBI:137387"/>
        <dbReference type="EC" id="2.1.1.63"/>
    </reaction>
</comment>
<dbReference type="PANTHER" id="PTHR10815">
    <property type="entry name" value="METHYLATED-DNA--PROTEIN-CYSTEINE METHYLTRANSFERASE"/>
    <property type="match status" value="1"/>
</dbReference>
<feature type="active site" description="Nucleophile; methyl group acceptor from methylphosphotriester" evidence="13">
    <location>
        <position position="44"/>
    </location>
</feature>
<dbReference type="Gene3D" id="1.10.10.60">
    <property type="entry name" value="Homeodomain-like"/>
    <property type="match status" value="2"/>
</dbReference>
<keyword evidence="3 16" id="KW-0808">Transferase</keyword>
<feature type="domain" description="HTH araC/xylS-type" evidence="15">
    <location>
        <begin position="94"/>
        <end position="190"/>
    </location>
</feature>
<dbReference type="InterPro" id="IPR036388">
    <property type="entry name" value="WH-like_DNA-bd_sf"/>
</dbReference>
<dbReference type="InterPro" id="IPR014048">
    <property type="entry name" value="MethylDNA_cys_MeTrfase_DNA-bd"/>
</dbReference>
<keyword evidence="9" id="KW-0010">Activator</keyword>
<dbReference type="EMBL" id="NSKB01000006">
    <property type="protein sequence ID" value="PAU75538.1"/>
    <property type="molecule type" value="Genomic_DNA"/>
</dbReference>